<feature type="domain" description="Transglutaminase-like" evidence="1">
    <location>
        <begin position="319"/>
        <end position="393"/>
    </location>
</feature>
<feature type="domain" description="DUF3857" evidence="2">
    <location>
        <begin position="78"/>
        <end position="202"/>
    </location>
</feature>
<keyword evidence="4" id="KW-1185">Reference proteome</keyword>
<dbReference type="InterPro" id="IPR002931">
    <property type="entry name" value="Transglutaminase-like"/>
</dbReference>
<dbReference type="EMBL" id="JAKVQD010000003">
    <property type="protein sequence ID" value="MCH4552929.1"/>
    <property type="molecule type" value="Genomic_DNA"/>
</dbReference>
<dbReference type="Gene3D" id="2.60.120.1130">
    <property type="match status" value="1"/>
</dbReference>
<accession>A0ABS9RJ02</accession>
<dbReference type="InterPro" id="IPR024618">
    <property type="entry name" value="DUF3857"/>
</dbReference>
<name>A0ABS9RJ02_9FLAO</name>
<dbReference type="Pfam" id="PF12969">
    <property type="entry name" value="DUF3857"/>
    <property type="match status" value="1"/>
</dbReference>
<comment type="caution">
    <text evidence="3">The sequence shown here is derived from an EMBL/GenBank/DDBJ whole genome shotgun (WGS) entry which is preliminary data.</text>
</comment>
<gene>
    <name evidence="3" type="ORF">MKW35_09870</name>
</gene>
<dbReference type="RefSeq" id="WP_240573316.1">
    <property type="nucleotide sequence ID" value="NZ_CP136709.1"/>
</dbReference>
<sequence>MTRKLIKILTLFISLCGFSQEYYNTQGYDVTFEDLKGSSYEADSEANALIIYESVQVSTDIDFEFKDCIYFIRKVIRKIKILNESGLSNAIHYISLYNNELASEKVENIRVITHNMENNEIIETKLNKDLIKNEKHNKHRSSLILNPQNVKIGSVITYNYTIKSPFLTHLNGWQFQEDIPKLYSKLELSIPENFEYDVKIYGDIYLTDSNTLIKPKCFAIQNTIPTVLANSPYLYIDCFDSYYIMKNIPAFKEEAYTLSKRSSVARIEFELKQFTSVSGKVTDYTKFHKDFDDEVIQSKITGRQLTQSQVNKILPDKILSETNKLIKAKEIYNFIQKNYNCNGVNNIVEDFSLNNVIDNKSGNAQSINLLLLNALNEAGIKAKPVILSTRDNGLVSKINFDLSDFNYLLVEVELNKKTYLLDASNPYLAFGEIPFKCLNQYGMRLNSKNNNEWIDIDPLFTTNQLYNLEINIDKDQNVKGTVACKKTGYHALNSKQNYFNDEPSYFKNLTESFPDKTISDFAVSTLKEDVNLKETYNITYTIQTDNNTVTINPFLIKYLDDIPLKSENRIYPINFGFKDNYLYMFQLNFNDSYSIKQIPEKLILELPNKSATMVLSSKVIGNSVNLIFKINFNQAIYQPDYYQSIKEFINELIRIQENSNIILERKQL</sequence>
<dbReference type="Pfam" id="PF01841">
    <property type="entry name" value="Transglut_core"/>
    <property type="match status" value="1"/>
</dbReference>
<protein>
    <submittedName>
        <fullName evidence="3">DUF3857 domain-containing protein</fullName>
    </submittedName>
</protein>
<evidence type="ECO:0000259" key="1">
    <source>
        <dbReference type="Pfam" id="PF01841"/>
    </source>
</evidence>
<dbReference type="Gene3D" id="2.60.40.3140">
    <property type="match status" value="1"/>
</dbReference>
<reference evidence="3" key="1">
    <citation type="submission" date="2022-02" db="EMBL/GenBank/DDBJ databases">
        <title>Aestuariibaculum sp., a marine bacterium isolated from sediment in Guangxi.</title>
        <authorList>
            <person name="Ying J."/>
        </authorList>
    </citation>
    <scope>NUCLEOTIDE SEQUENCE</scope>
    <source>
        <strain evidence="3">L182</strain>
    </source>
</reference>
<dbReference type="Gene3D" id="3.10.620.30">
    <property type="match status" value="1"/>
</dbReference>
<organism evidence="3 4">
    <name type="scientific">Aestuariibaculum lutulentum</name>
    <dbReference type="NCBI Taxonomy" id="2920935"/>
    <lineage>
        <taxon>Bacteria</taxon>
        <taxon>Pseudomonadati</taxon>
        <taxon>Bacteroidota</taxon>
        <taxon>Flavobacteriia</taxon>
        <taxon>Flavobacteriales</taxon>
        <taxon>Flavobacteriaceae</taxon>
    </lineage>
</organism>
<evidence type="ECO:0000313" key="4">
    <source>
        <dbReference type="Proteomes" id="UP001156141"/>
    </source>
</evidence>
<evidence type="ECO:0000259" key="2">
    <source>
        <dbReference type="Pfam" id="PF12969"/>
    </source>
</evidence>
<evidence type="ECO:0000313" key="3">
    <source>
        <dbReference type="EMBL" id="MCH4552929.1"/>
    </source>
</evidence>
<proteinExistence type="predicted"/>
<dbReference type="Proteomes" id="UP001156141">
    <property type="component" value="Unassembled WGS sequence"/>
</dbReference>